<feature type="compositionally biased region" description="Basic residues" evidence="1">
    <location>
        <begin position="342"/>
        <end position="356"/>
    </location>
</feature>
<gene>
    <name evidence="3" type="primary">LOC111360796</name>
</gene>
<dbReference type="OrthoDB" id="10021571at2759"/>
<evidence type="ECO:0000256" key="1">
    <source>
        <dbReference type="SAM" id="MobiDB-lite"/>
    </source>
</evidence>
<dbReference type="KEGG" id="sliu:111360796"/>
<name>A0A9J7IZK3_SPOLT</name>
<dbReference type="Proteomes" id="UP000301870">
    <property type="component" value="Chromosome Z"/>
</dbReference>
<feature type="compositionally biased region" description="Polar residues" evidence="1">
    <location>
        <begin position="235"/>
        <end position="246"/>
    </location>
</feature>
<organism evidence="2 3">
    <name type="scientific">Spodoptera litura</name>
    <name type="common">Asian cotton leafworm</name>
    <dbReference type="NCBI Taxonomy" id="69820"/>
    <lineage>
        <taxon>Eukaryota</taxon>
        <taxon>Metazoa</taxon>
        <taxon>Ecdysozoa</taxon>
        <taxon>Arthropoda</taxon>
        <taxon>Hexapoda</taxon>
        <taxon>Insecta</taxon>
        <taxon>Pterygota</taxon>
        <taxon>Neoptera</taxon>
        <taxon>Endopterygota</taxon>
        <taxon>Lepidoptera</taxon>
        <taxon>Glossata</taxon>
        <taxon>Ditrysia</taxon>
        <taxon>Noctuoidea</taxon>
        <taxon>Noctuidae</taxon>
        <taxon>Amphipyrinae</taxon>
        <taxon>Spodoptera</taxon>
    </lineage>
</organism>
<dbReference type="AlphaFoldDB" id="A0A9J7IZK3"/>
<dbReference type="GeneID" id="111360796"/>
<feature type="region of interest" description="Disordered" evidence="1">
    <location>
        <begin position="491"/>
        <end position="557"/>
    </location>
</feature>
<sequence length="557" mass="61586">MTSSSAKVDDIFREAGTAFNKLSEMTMSLQAAEDSVSAEVWNPEDLETLRSSVHRFAVELNKISQHIKLRTMYNLRRLLELDSGLILSVQGSLPDVNQQPSMYVIQSPSLATSSQSSWVAYAVPVRTYMPNPNPANLELPPLAPCNEISDLSASNDVIIPPGIQIQSDLEPLPVLHLSDLEPSLSQTDSKLYNPESNETSESELDGFNPEVVPPVPPEQLLQSEKKKKLKRKTPDQQPGESEVNNNVDGDICITAAQLLRYLDSQEPNLPSPQVLSEQPSIAAPPSVGLSGSALTHTDKQEVQFLPSHSLGGLRQQQILPPPNEDKRKSGKSIYLNNQIHNRSNKQTKSTIKKKNQTQKAGPAKKGTNPTKVTRPEKKESKVGDVINQKLHCFDDNARHFDVKDESNYGFAEHIIDDTSITIPTKRSSLVVNPITDKEKHDPFVFCDSEPAPDPLSTFRARWCSKRVSLTIPNQSTIHQVPATSEITKIKPLPITPKSSPIKEDPEAAKPEIPNMATCPPLATTRVVTRSKSRQGELLQPLLPPKRSRRGKKIKSEK</sequence>
<accession>A0A9J7IZK3</accession>
<feature type="region of interest" description="Disordered" evidence="1">
    <location>
        <begin position="269"/>
        <end position="292"/>
    </location>
</feature>
<evidence type="ECO:0000313" key="2">
    <source>
        <dbReference type="Proteomes" id="UP000301870"/>
    </source>
</evidence>
<feature type="compositionally biased region" description="Polar residues" evidence="1">
    <location>
        <begin position="185"/>
        <end position="197"/>
    </location>
</feature>
<reference evidence="3" key="1">
    <citation type="submission" date="2025-08" db="UniProtKB">
        <authorList>
            <consortium name="RefSeq"/>
        </authorList>
    </citation>
    <scope>IDENTIFICATION</scope>
    <source>
        <strain evidence="3">Ishihara</strain>
        <tissue evidence="3">Whole body</tissue>
    </source>
</reference>
<feature type="region of interest" description="Disordered" evidence="1">
    <location>
        <begin position="185"/>
        <end position="246"/>
    </location>
</feature>
<feature type="compositionally biased region" description="Basic residues" evidence="1">
    <location>
        <begin position="545"/>
        <end position="557"/>
    </location>
</feature>
<feature type="compositionally biased region" description="Basic and acidic residues" evidence="1">
    <location>
        <begin position="500"/>
        <end position="509"/>
    </location>
</feature>
<proteinExistence type="predicted"/>
<feature type="compositionally biased region" description="Polar residues" evidence="1">
    <location>
        <begin position="269"/>
        <end position="279"/>
    </location>
</feature>
<feature type="region of interest" description="Disordered" evidence="1">
    <location>
        <begin position="306"/>
        <end position="381"/>
    </location>
</feature>
<protein>
    <submittedName>
        <fullName evidence="3">Uncharacterized protein LOC111360796 isoform X1</fullName>
    </submittedName>
</protein>
<evidence type="ECO:0000313" key="3">
    <source>
        <dbReference type="RefSeq" id="XP_022832766.1"/>
    </source>
</evidence>
<dbReference type="RefSeq" id="XP_022832766.1">
    <property type="nucleotide sequence ID" value="XM_022976998.1"/>
</dbReference>
<keyword evidence="2" id="KW-1185">Reference proteome</keyword>